<dbReference type="AlphaFoldDB" id="A0A2C6BSG7"/>
<dbReference type="Gene3D" id="1.10.10.970">
    <property type="entry name" value="RNA 2'-phosphotransferase, Tpt1/KptA family, N-terminal domain"/>
    <property type="match status" value="1"/>
</dbReference>
<evidence type="ECO:0000256" key="5">
    <source>
        <dbReference type="HAMAP-Rule" id="MF_00299"/>
    </source>
</evidence>
<comment type="similarity">
    <text evidence="1 5">Belongs to the KptA/TPT1 family.</text>
</comment>
<dbReference type="RefSeq" id="WP_098974547.1">
    <property type="nucleotide sequence ID" value="NZ_CP077110.1"/>
</dbReference>
<dbReference type="EC" id="2.7.1.-" evidence="5"/>
<keyword evidence="3 5" id="KW-0520">NAD</keyword>
<evidence type="ECO:0000256" key="1">
    <source>
        <dbReference type="ARBA" id="ARBA00009836"/>
    </source>
</evidence>
<dbReference type="InterPro" id="IPR022928">
    <property type="entry name" value="RNA_2'-PTrans_KptA"/>
</dbReference>
<dbReference type="InterPro" id="IPR002745">
    <property type="entry name" value="Ptrans_KptA/Tpt1"/>
</dbReference>
<dbReference type="PANTHER" id="PTHR12684:SF2">
    <property type="entry name" value="TRNA 2'-PHOSPHOTRANSFERASE 1"/>
    <property type="match status" value="1"/>
</dbReference>
<reference evidence="6 7" key="1">
    <citation type="submission" date="2017-06" db="EMBL/GenBank/DDBJ databases">
        <title>Draft genome sequence of Fusobacterium nucleatum subsp. polymorphum KCOM 1271 (=ChDC F305).</title>
        <authorList>
            <person name="Kook J.-K."/>
            <person name="Park S.-N."/>
            <person name="Lim Y.K."/>
            <person name="Roh H."/>
        </authorList>
    </citation>
    <scope>NUCLEOTIDE SEQUENCE [LARGE SCALE GENOMIC DNA]</scope>
    <source>
        <strain evidence="7">KCOM 1271 (ChDC F305)</strain>
    </source>
</reference>
<evidence type="ECO:0000313" key="7">
    <source>
        <dbReference type="Proteomes" id="UP000224182"/>
    </source>
</evidence>
<evidence type="ECO:0000256" key="2">
    <source>
        <dbReference type="ARBA" id="ARBA00022679"/>
    </source>
</evidence>
<dbReference type="GO" id="GO:0003950">
    <property type="term" value="F:NAD+ poly-ADP-ribosyltransferase activity"/>
    <property type="evidence" value="ECO:0007669"/>
    <property type="project" value="InterPro"/>
</dbReference>
<dbReference type="InterPro" id="IPR042080">
    <property type="entry name" value="RNA_2'-PTrans_N"/>
</dbReference>
<dbReference type="Proteomes" id="UP000224182">
    <property type="component" value="Unassembled WGS sequence"/>
</dbReference>
<sequence>MDNDVKLGRFISLILRHKPETIDLKLDKNGWADTKELIEKISKSGREIDFKTLERIVNENNKKRYSFNETKTKIRAVQGHSIKVNLELKEVVPPAILYHGTAFKNLENIKKQGIKKMNRQHVHLSADVETAKNVATRHSGKYIILEIDTVAMLKENYKFYLSENKVWLTDFVPSKFIKF</sequence>
<gene>
    <name evidence="5" type="primary">kptA</name>
    <name evidence="6" type="ORF">CBG54_06830</name>
</gene>
<dbReference type="GO" id="GO:0000215">
    <property type="term" value="F:tRNA 2'-phosphotransferase activity"/>
    <property type="evidence" value="ECO:0007669"/>
    <property type="project" value="TreeGrafter"/>
</dbReference>
<evidence type="ECO:0000313" key="6">
    <source>
        <dbReference type="EMBL" id="PHI06772.1"/>
    </source>
</evidence>
<protein>
    <recommendedName>
        <fullName evidence="5">Probable RNA 2'-phosphotransferase</fullName>
        <ecNumber evidence="5">2.7.1.-</ecNumber>
    </recommendedName>
</protein>
<comment type="caution">
    <text evidence="6">The sequence shown here is derived from an EMBL/GenBank/DDBJ whole genome shotgun (WGS) entry which is preliminary data.</text>
</comment>
<dbReference type="Gene3D" id="3.20.170.30">
    <property type="match status" value="1"/>
</dbReference>
<keyword evidence="2 5" id="KW-0808">Transferase</keyword>
<organism evidence="6 7">
    <name type="scientific">Fusobacterium nucleatum subsp. polymorphum</name>
    <name type="common">Fusobacterium polymorphum</name>
    <dbReference type="NCBI Taxonomy" id="76857"/>
    <lineage>
        <taxon>Bacteria</taxon>
        <taxon>Fusobacteriati</taxon>
        <taxon>Fusobacteriota</taxon>
        <taxon>Fusobacteriia</taxon>
        <taxon>Fusobacteriales</taxon>
        <taxon>Fusobacteriaceae</taxon>
        <taxon>Fusobacterium</taxon>
    </lineage>
</organism>
<dbReference type="SUPFAM" id="SSF56399">
    <property type="entry name" value="ADP-ribosylation"/>
    <property type="match status" value="1"/>
</dbReference>
<dbReference type="EMBL" id="NIRN01000001">
    <property type="protein sequence ID" value="PHI06772.1"/>
    <property type="molecule type" value="Genomic_DNA"/>
</dbReference>
<proteinExistence type="inferred from homology"/>
<dbReference type="Pfam" id="PF01885">
    <property type="entry name" value="PTS_2-RNA"/>
    <property type="match status" value="1"/>
</dbReference>
<evidence type="ECO:0000256" key="4">
    <source>
        <dbReference type="ARBA" id="ARBA00025212"/>
    </source>
</evidence>
<dbReference type="GO" id="GO:0006388">
    <property type="term" value="P:tRNA splicing, via endonucleolytic cleavage and ligation"/>
    <property type="evidence" value="ECO:0007669"/>
    <property type="project" value="UniProtKB-UniRule"/>
</dbReference>
<accession>A0A2C6BSG7</accession>
<name>A0A2C6BSG7_FUSNP</name>
<dbReference type="InterPro" id="IPR042081">
    <property type="entry name" value="RNA_2'-PTrans_C"/>
</dbReference>
<comment type="function">
    <text evidence="4 5">Removes the 2'-phosphate from RNA via an intermediate in which the phosphate is ADP-ribosylated by NAD followed by a presumed transesterification to release the RNA and generate ADP-ribose 1''-2''-cyclic phosphate (APPR&gt;P). May function as an ADP-ribosylase.</text>
</comment>
<evidence type="ECO:0000256" key="3">
    <source>
        <dbReference type="ARBA" id="ARBA00023027"/>
    </source>
</evidence>
<dbReference type="HAMAP" id="MF_00299">
    <property type="entry name" value="KptA"/>
    <property type="match status" value="1"/>
</dbReference>
<dbReference type="PANTHER" id="PTHR12684">
    <property type="entry name" value="PUTATIVE PHOSPHOTRANSFERASE"/>
    <property type="match status" value="1"/>
</dbReference>